<keyword evidence="2" id="KW-0812">Transmembrane</keyword>
<keyword evidence="1" id="KW-0479">Metal-binding</keyword>
<dbReference type="InterPro" id="IPR001841">
    <property type="entry name" value="Znf_RING"/>
</dbReference>
<keyword evidence="1" id="KW-0862">Zinc</keyword>
<dbReference type="PROSITE" id="PS50089">
    <property type="entry name" value="ZF_RING_2"/>
    <property type="match status" value="1"/>
</dbReference>
<feature type="chain" id="PRO_5029682874" description="RING-type domain-containing protein" evidence="3">
    <location>
        <begin position="19"/>
        <end position="813"/>
    </location>
</feature>
<keyword evidence="2" id="KW-1133">Transmembrane helix</keyword>
<name>A0A7J6PJ03_PEROL</name>
<proteinExistence type="predicted"/>
<dbReference type="PANTHER" id="PTHR45676:SF159">
    <property type="entry name" value="RING-H2 FINGER PROTEIN ATL51"/>
    <property type="match status" value="1"/>
</dbReference>
<dbReference type="Pfam" id="PF13639">
    <property type="entry name" value="zf-RING_2"/>
    <property type="match status" value="1"/>
</dbReference>
<dbReference type="PANTHER" id="PTHR45676">
    <property type="entry name" value="RING-H2 FINGER PROTEIN ATL51-RELATED"/>
    <property type="match status" value="1"/>
</dbReference>
<dbReference type="OrthoDB" id="409354at2759"/>
<keyword evidence="2" id="KW-0472">Membrane</keyword>
<feature type="domain" description="RING-type" evidence="4">
    <location>
        <begin position="755"/>
        <end position="797"/>
    </location>
</feature>
<evidence type="ECO:0000313" key="5">
    <source>
        <dbReference type="EMBL" id="KAF4696164.1"/>
    </source>
</evidence>
<keyword evidence="1" id="KW-0863">Zinc-finger</keyword>
<dbReference type="SMART" id="SM00184">
    <property type="entry name" value="RING"/>
    <property type="match status" value="1"/>
</dbReference>
<evidence type="ECO:0000256" key="3">
    <source>
        <dbReference type="SAM" id="SignalP"/>
    </source>
</evidence>
<comment type="caution">
    <text evidence="5">The sequence shown here is derived from an EMBL/GenBank/DDBJ whole genome shotgun (WGS) entry which is preliminary data.</text>
</comment>
<gene>
    <name evidence="5" type="ORF">FOZ60_001844</name>
</gene>
<sequence length="813" mass="89484">MTIQLRHIICFLAGVAEAQINLAIAQERVPLKRGAELGTTDFHSRFGILRHFLSLRLRQQNDTRGDLFGGLTSLTVSSDGTQLLALDKKGYFTKFRAQHGDDGSTLKIGEVALYEMKAANGSSLVDNSTATTKSFGGLAAAGDGHYADGARLYVGGIRSGELVGFPNGVTSSRSEVVDLGRDVGRCPGSTGPGPLQYKDLDEGILLVLCGRPEGGHGTIPIWSYNMVKKQAAEFSVEAGFDSFDVVDITELPSGDLLLLMRRRGGDNGLAVKIAYVRWSELSKAISSEGSVPYEMLATIREQDGYDVENMEGIAARQDRESRRVLIYLLSNNNFEKTRATVLWAFEWLPDSDAIAGDAGSSKSWWFSIFTLSVCELSRASGYLAGEVQRQRITGENFPRVMMTMTSSSSGFFQAPHGLRCGTQARSVHDFSAAERGSNLSCHDVEMDEDTGSHDGVCEVRGPLRLLLSCFFRWFDGVRQGNGYPRRGFYLFSVETSAVIVVMLADQKDPHGFNAHAASHLEQILDSRSGRQKLKDTPRQRVIQSREAQREVHTNISKILRQVQGPYAAFDHPLKLSTVVSVMHDMNQSEFRRDQQQRAEWDKSVPHKILFVNFTHPCTMPAMSCTTCLSRSKILVLLQSIAITLLLVLGLTLAAVPIIVIAMLTPIWITLGILYQIRWQRGGNVVFTSPEVDGVAVSSASPRARHGSLGLTTQERNRLLLETTSPPRPISDLLREMEELDEDAGSSSAKADGLCCSICLSPYVDDDTLGRRLACGHVFHMACIDSWANKQSHCPLCREDFSKGFDLRGTVFEH</sequence>
<dbReference type="InterPro" id="IPR013083">
    <property type="entry name" value="Znf_RING/FYVE/PHD"/>
</dbReference>
<feature type="transmembrane region" description="Helical" evidence="2">
    <location>
        <begin position="640"/>
        <end position="673"/>
    </location>
</feature>
<dbReference type="SUPFAM" id="SSF57850">
    <property type="entry name" value="RING/U-box"/>
    <property type="match status" value="1"/>
</dbReference>
<evidence type="ECO:0000256" key="2">
    <source>
        <dbReference type="SAM" id="Phobius"/>
    </source>
</evidence>
<dbReference type="GO" id="GO:0016567">
    <property type="term" value="P:protein ubiquitination"/>
    <property type="evidence" value="ECO:0007669"/>
    <property type="project" value="TreeGrafter"/>
</dbReference>
<evidence type="ECO:0000256" key="1">
    <source>
        <dbReference type="PROSITE-ProRule" id="PRU00175"/>
    </source>
</evidence>
<evidence type="ECO:0000313" key="6">
    <source>
        <dbReference type="Proteomes" id="UP000541610"/>
    </source>
</evidence>
<keyword evidence="3" id="KW-0732">Signal</keyword>
<dbReference type="AlphaFoldDB" id="A0A7J6PJ03"/>
<dbReference type="GO" id="GO:0008270">
    <property type="term" value="F:zinc ion binding"/>
    <property type="evidence" value="ECO:0007669"/>
    <property type="project" value="UniProtKB-KW"/>
</dbReference>
<dbReference type="Gene3D" id="3.30.40.10">
    <property type="entry name" value="Zinc/RING finger domain, C3HC4 (zinc finger)"/>
    <property type="match status" value="1"/>
</dbReference>
<reference evidence="5 6" key="1">
    <citation type="submission" date="2020-04" db="EMBL/GenBank/DDBJ databases">
        <title>Perkinsus olseni comparative genomics.</title>
        <authorList>
            <person name="Bogema D.R."/>
        </authorList>
    </citation>
    <scope>NUCLEOTIDE SEQUENCE [LARGE SCALE GENOMIC DNA]</scope>
    <source>
        <strain evidence="5">00978-12</strain>
    </source>
</reference>
<feature type="signal peptide" evidence="3">
    <location>
        <begin position="1"/>
        <end position="18"/>
    </location>
</feature>
<accession>A0A7J6PJ03</accession>
<dbReference type="Pfam" id="PF13449">
    <property type="entry name" value="Phytase-like"/>
    <property type="match status" value="1"/>
</dbReference>
<dbReference type="EMBL" id="JABANP010000013">
    <property type="protein sequence ID" value="KAF4696164.1"/>
    <property type="molecule type" value="Genomic_DNA"/>
</dbReference>
<dbReference type="Proteomes" id="UP000541610">
    <property type="component" value="Unassembled WGS sequence"/>
</dbReference>
<protein>
    <recommendedName>
        <fullName evidence="4">RING-type domain-containing protein</fullName>
    </recommendedName>
</protein>
<evidence type="ECO:0000259" key="4">
    <source>
        <dbReference type="PROSITE" id="PS50089"/>
    </source>
</evidence>
<dbReference type="InterPro" id="IPR027372">
    <property type="entry name" value="Phytase-like_dom"/>
</dbReference>
<organism evidence="5 6">
    <name type="scientific">Perkinsus olseni</name>
    <name type="common">Perkinsus atlanticus</name>
    <dbReference type="NCBI Taxonomy" id="32597"/>
    <lineage>
        <taxon>Eukaryota</taxon>
        <taxon>Sar</taxon>
        <taxon>Alveolata</taxon>
        <taxon>Perkinsozoa</taxon>
        <taxon>Perkinsea</taxon>
        <taxon>Perkinsida</taxon>
        <taxon>Perkinsidae</taxon>
        <taxon>Perkinsus</taxon>
    </lineage>
</organism>